<comment type="cofactor">
    <cofactor evidence="1 12">
        <name>pyridoxal 5'-phosphate</name>
        <dbReference type="ChEBI" id="CHEBI:597326"/>
    </cofactor>
</comment>
<dbReference type="Gene3D" id="3.40.640.10">
    <property type="entry name" value="Type I PLP-dependent aspartate aminotransferase-like (Major domain)"/>
    <property type="match status" value="1"/>
</dbReference>
<name>A0ABV7D220_9PROT</name>
<protein>
    <recommendedName>
        <fullName evidence="5">Cysteine desulfurase</fullName>
        <ecNumber evidence="4">2.8.1.7</ecNumber>
    </recommendedName>
</protein>
<evidence type="ECO:0000256" key="2">
    <source>
        <dbReference type="ARBA" id="ARBA00003120"/>
    </source>
</evidence>
<evidence type="ECO:0000256" key="4">
    <source>
        <dbReference type="ARBA" id="ARBA00012239"/>
    </source>
</evidence>
<dbReference type="InterPro" id="IPR016454">
    <property type="entry name" value="Cysteine_dSase"/>
</dbReference>
<dbReference type="Pfam" id="PF00266">
    <property type="entry name" value="Aminotran_5"/>
    <property type="match status" value="1"/>
</dbReference>
<dbReference type="PROSITE" id="PS00595">
    <property type="entry name" value="AA_TRANSFER_CLASS_5"/>
    <property type="match status" value="1"/>
</dbReference>
<organism evidence="14 15">
    <name type="scientific">Kordiimonas pumila</name>
    <dbReference type="NCBI Taxonomy" id="2161677"/>
    <lineage>
        <taxon>Bacteria</taxon>
        <taxon>Pseudomonadati</taxon>
        <taxon>Pseudomonadota</taxon>
        <taxon>Alphaproteobacteria</taxon>
        <taxon>Kordiimonadales</taxon>
        <taxon>Kordiimonadaceae</taxon>
        <taxon>Kordiimonas</taxon>
    </lineage>
</organism>
<dbReference type="SUPFAM" id="SSF53383">
    <property type="entry name" value="PLP-dependent transferases"/>
    <property type="match status" value="1"/>
</dbReference>
<comment type="function">
    <text evidence="2">Catalyzes the removal of elemental sulfur atoms from cysteine to produce alanine. Seems to participate in the biosynthesis of the nitrogenase metalloclusters by providing the inorganic sulfur required for the Fe-S core formation.</text>
</comment>
<proteinExistence type="inferred from homology"/>
<dbReference type="RefSeq" id="WP_194212278.1">
    <property type="nucleotide sequence ID" value="NZ_CP061205.1"/>
</dbReference>
<dbReference type="InterPro" id="IPR015422">
    <property type="entry name" value="PyrdxlP-dep_Trfase_small"/>
</dbReference>
<dbReference type="EC" id="2.8.1.7" evidence="4"/>
<evidence type="ECO:0000256" key="12">
    <source>
        <dbReference type="RuleBase" id="RU004504"/>
    </source>
</evidence>
<dbReference type="Gene3D" id="3.90.1150.10">
    <property type="entry name" value="Aspartate Aminotransferase, domain 1"/>
    <property type="match status" value="1"/>
</dbReference>
<accession>A0ABV7D220</accession>
<evidence type="ECO:0000256" key="7">
    <source>
        <dbReference type="ARBA" id="ARBA00022723"/>
    </source>
</evidence>
<keyword evidence="8" id="KW-0663">Pyridoxal phosphate</keyword>
<evidence type="ECO:0000256" key="5">
    <source>
        <dbReference type="ARBA" id="ARBA00013558"/>
    </source>
</evidence>
<comment type="similarity">
    <text evidence="3">Belongs to the class-V pyridoxal-phosphate-dependent aminotransferase family. NifS/IscS subfamily.</text>
</comment>
<evidence type="ECO:0000256" key="1">
    <source>
        <dbReference type="ARBA" id="ARBA00001933"/>
    </source>
</evidence>
<dbReference type="InterPro" id="IPR015424">
    <property type="entry name" value="PyrdxlP-dep_Trfase"/>
</dbReference>
<feature type="domain" description="Aminotransferase class V" evidence="13">
    <location>
        <begin position="5"/>
        <end position="367"/>
    </location>
</feature>
<dbReference type="Proteomes" id="UP001595444">
    <property type="component" value="Unassembled WGS sequence"/>
</dbReference>
<keyword evidence="7" id="KW-0479">Metal-binding</keyword>
<dbReference type="InterPro" id="IPR020578">
    <property type="entry name" value="Aminotrans_V_PyrdxlP_BS"/>
</dbReference>
<evidence type="ECO:0000256" key="9">
    <source>
        <dbReference type="ARBA" id="ARBA00023004"/>
    </source>
</evidence>
<reference evidence="15" key="1">
    <citation type="journal article" date="2019" name="Int. J. Syst. Evol. Microbiol.">
        <title>The Global Catalogue of Microorganisms (GCM) 10K type strain sequencing project: providing services to taxonomists for standard genome sequencing and annotation.</title>
        <authorList>
            <consortium name="The Broad Institute Genomics Platform"/>
            <consortium name="The Broad Institute Genome Sequencing Center for Infectious Disease"/>
            <person name="Wu L."/>
            <person name="Ma J."/>
        </authorList>
    </citation>
    <scope>NUCLEOTIDE SEQUENCE [LARGE SCALE GENOMIC DNA]</scope>
    <source>
        <strain evidence="15">KCTC 62164</strain>
    </source>
</reference>
<evidence type="ECO:0000256" key="6">
    <source>
        <dbReference type="ARBA" id="ARBA00022679"/>
    </source>
</evidence>
<keyword evidence="15" id="KW-1185">Reference proteome</keyword>
<evidence type="ECO:0000256" key="11">
    <source>
        <dbReference type="ARBA" id="ARBA00050776"/>
    </source>
</evidence>
<dbReference type="PANTHER" id="PTHR11601:SF34">
    <property type="entry name" value="CYSTEINE DESULFURASE"/>
    <property type="match status" value="1"/>
</dbReference>
<comment type="caution">
    <text evidence="14">The sequence shown here is derived from an EMBL/GenBank/DDBJ whole genome shotgun (WGS) entry which is preliminary data.</text>
</comment>
<dbReference type="PIRSF" id="PIRSF005572">
    <property type="entry name" value="NifS"/>
    <property type="match status" value="1"/>
</dbReference>
<evidence type="ECO:0000259" key="13">
    <source>
        <dbReference type="Pfam" id="PF00266"/>
    </source>
</evidence>
<keyword evidence="9" id="KW-0408">Iron</keyword>
<dbReference type="InterPro" id="IPR015421">
    <property type="entry name" value="PyrdxlP-dep_Trfase_major"/>
</dbReference>
<keyword evidence="10" id="KW-0411">Iron-sulfur</keyword>
<keyword evidence="6" id="KW-0808">Transferase</keyword>
<dbReference type="PANTHER" id="PTHR11601">
    <property type="entry name" value="CYSTEINE DESULFURYLASE FAMILY MEMBER"/>
    <property type="match status" value="1"/>
</dbReference>
<gene>
    <name evidence="14" type="ORF">ACFOKA_03470</name>
</gene>
<comment type="catalytic activity">
    <reaction evidence="11">
        <text>(sulfur carrier)-H + L-cysteine = (sulfur carrier)-SH + L-alanine</text>
        <dbReference type="Rhea" id="RHEA:43892"/>
        <dbReference type="Rhea" id="RHEA-COMP:14737"/>
        <dbReference type="Rhea" id="RHEA-COMP:14739"/>
        <dbReference type="ChEBI" id="CHEBI:29917"/>
        <dbReference type="ChEBI" id="CHEBI:35235"/>
        <dbReference type="ChEBI" id="CHEBI:57972"/>
        <dbReference type="ChEBI" id="CHEBI:64428"/>
        <dbReference type="EC" id="2.8.1.7"/>
    </reaction>
</comment>
<dbReference type="InterPro" id="IPR000192">
    <property type="entry name" value="Aminotrans_V_dom"/>
</dbReference>
<evidence type="ECO:0000256" key="8">
    <source>
        <dbReference type="ARBA" id="ARBA00022898"/>
    </source>
</evidence>
<sequence>MTQAIYLDYQATTPLDERVLSSMMPFFQEKFGNPHSSTHAYGWETEAAIELARENIATLIGAGHDEIIFLSGATEANNLAIKGVMEAWGQKKPHLVTVATEHKCVLEAAKYCAAKGLELTVLPVKPNGLIDLDQLRGSLTDKTALVSVMAVNNEIGVIQPIAEIGRIAHAKGVLFHCDAAQAFGKIPLDVNSMNIDFMSISGHKIYGPKGIGALYKRNGRQTALIPQMSGGGQEYGYRSGTVAPALAVGLGKAADIASDEMVQEIGRTATKMGRFKDMLFNALPGLILNGDALARWQGNLNLTFPGIDGSILLSSIRGIALSSGAACASAVSGPSYVLQAIGKTEAEAQSSLRIGIGRFTTRIELDRAADIIIKAVHEAGGIRL</sequence>
<dbReference type="EMBL" id="JBHRSL010000002">
    <property type="protein sequence ID" value="MFC3050960.1"/>
    <property type="molecule type" value="Genomic_DNA"/>
</dbReference>
<evidence type="ECO:0000256" key="10">
    <source>
        <dbReference type="ARBA" id="ARBA00023014"/>
    </source>
</evidence>
<evidence type="ECO:0000256" key="3">
    <source>
        <dbReference type="ARBA" id="ARBA00006490"/>
    </source>
</evidence>
<evidence type="ECO:0000313" key="14">
    <source>
        <dbReference type="EMBL" id="MFC3050960.1"/>
    </source>
</evidence>
<evidence type="ECO:0000313" key="15">
    <source>
        <dbReference type="Proteomes" id="UP001595444"/>
    </source>
</evidence>